<evidence type="ECO:0000256" key="2">
    <source>
        <dbReference type="ARBA" id="ARBA00006084"/>
    </source>
</evidence>
<keyword evidence="3" id="KW-0963">Cytoplasm</keyword>
<dbReference type="SUPFAM" id="SSF69103">
    <property type="entry name" value="Arp2/3 complex 16 kDa subunit ARPC5"/>
    <property type="match status" value="1"/>
</dbReference>
<evidence type="ECO:0000313" key="6">
    <source>
        <dbReference type="EMBL" id="KAE8986455.1"/>
    </source>
</evidence>
<comment type="caution">
    <text evidence="6">The sequence shown here is derived from an EMBL/GenBank/DDBJ whole genome shotgun (WGS) entry which is preliminary data.</text>
</comment>
<comment type="similarity">
    <text evidence="2 5">Belongs to the ARPC5 family.</text>
</comment>
<evidence type="ECO:0000256" key="4">
    <source>
        <dbReference type="ARBA" id="ARBA00023212"/>
    </source>
</evidence>
<keyword evidence="4 5" id="KW-0206">Cytoskeleton</keyword>
<comment type="function">
    <text evidence="5">Functions as component of the Arp2/3 complex which is involved in regulation of actin polymerization and together with an activating nucleation-promoting factor (NPF) mediates the formation of branched actin networks. Arp2/3 complex plays a critical role in the control of cell morphogenesis via the modulation of cell polarity development.</text>
</comment>
<comment type="subcellular location">
    <subcellularLocation>
        <location evidence="1">Cytoplasm</location>
        <location evidence="1">Cytoskeleton</location>
    </subcellularLocation>
</comment>
<dbReference type="Proteomes" id="UP000460718">
    <property type="component" value="Unassembled WGS sequence"/>
</dbReference>
<name>A0A6A3J1M6_9STRA</name>
<evidence type="ECO:0000313" key="7">
    <source>
        <dbReference type="Proteomes" id="UP000460718"/>
    </source>
</evidence>
<dbReference type="EMBL" id="QXFW01001738">
    <property type="protein sequence ID" value="KAE8986455.1"/>
    <property type="molecule type" value="Genomic_DNA"/>
</dbReference>
<protein>
    <recommendedName>
        <fullName evidence="5">Actin-related protein 2/3 complex subunit 5</fullName>
    </recommendedName>
</protein>
<evidence type="ECO:0000256" key="3">
    <source>
        <dbReference type="ARBA" id="ARBA00022490"/>
    </source>
</evidence>
<dbReference type="Pfam" id="PF04699">
    <property type="entry name" value="P16-Arc"/>
    <property type="match status" value="1"/>
</dbReference>
<proteinExistence type="inferred from homology"/>
<dbReference type="GO" id="GO:0034314">
    <property type="term" value="P:Arp2/3 complex-mediated actin nucleation"/>
    <property type="evidence" value="ECO:0007669"/>
    <property type="project" value="InterPro"/>
</dbReference>
<dbReference type="InterPro" id="IPR036743">
    <property type="entry name" value="ARPC5_sf"/>
</dbReference>
<dbReference type="GO" id="GO:0030833">
    <property type="term" value="P:regulation of actin filament polymerization"/>
    <property type="evidence" value="ECO:0007669"/>
    <property type="project" value="InterPro"/>
</dbReference>
<dbReference type="AlphaFoldDB" id="A0A6A3J1M6"/>
<evidence type="ECO:0000256" key="1">
    <source>
        <dbReference type="ARBA" id="ARBA00004245"/>
    </source>
</evidence>
<dbReference type="GO" id="GO:0005885">
    <property type="term" value="C:Arp2/3 protein complex"/>
    <property type="evidence" value="ECO:0007669"/>
    <property type="project" value="InterPro"/>
</dbReference>
<evidence type="ECO:0000256" key="5">
    <source>
        <dbReference type="RuleBase" id="RU004301"/>
    </source>
</evidence>
<dbReference type="PANTHER" id="PTHR12644">
    <property type="entry name" value="ARP2/3 COMPLEX 16 KD SUBUNIT P16-ARC"/>
    <property type="match status" value="1"/>
</dbReference>
<dbReference type="Gene3D" id="1.25.40.190">
    <property type="entry name" value="Actin-related protein 2/3 complex subunit 5"/>
    <property type="match status" value="1"/>
</dbReference>
<reference evidence="6 7" key="1">
    <citation type="submission" date="2018-09" db="EMBL/GenBank/DDBJ databases">
        <title>Genomic investigation of the strawberry pathogen Phytophthora fragariae indicates pathogenicity is determined by transcriptional variation in three key races.</title>
        <authorList>
            <person name="Adams T.M."/>
            <person name="Armitage A.D."/>
            <person name="Sobczyk M.K."/>
            <person name="Bates H.J."/>
            <person name="Dunwell J.M."/>
            <person name="Nellist C.F."/>
            <person name="Harrison R.J."/>
        </authorList>
    </citation>
    <scope>NUCLEOTIDE SEQUENCE [LARGE SCALE GENOMIC DNA]</scope>
    <source>
        <strain evidence="6 7">SCRP245</strain>
    </source>
</reference>
<accession>A0A6A3J1M6</accession>
<dbReference type="InterPro" id="IPR006789">
    <property type="entry name" value="ARPC5"/>
</dbReference>
<sequence>METAGADKPVYPQLPRAREVPSNIQNDTLRDKEMARQLQTQYDQGQIMAVAQPVQQFEMPYKCGNCGTTHVVRNVTHGSTFQCTVCGAPNQILLHRRPVVVVSDHSQDLPGRLREWRGEGVQGSALPYRSNLLAAAVLKAALTLQQLKLKRQKQKMADESQMAAAVKARGVQVQGLLAQRKNEEAVRAALEDPPLQSKNDAVKTENAQVVMTALLACNKGEMQRAIDSLNNALEDNLMKYIMRFLGLASQSAAMLEWHQKLSAKAGSGCVMRAFTERKQV</sequence>
<organism evidence="6 7">
    <name type="scientific">Phytophthora fragariae</name>
    <dbReference type="NCBI Taxonomy" id="53985"/>
    <lineage>
        <taxon>Eukaryota</taxon>
        <taxon>Sar</taxon>
        <taxon>Stramenopiles</taxon>
        <taxon>Oomycota</taxon>
        <taxon>Peronosporomycetes</taxon>
        <taxon>Peronosporales</taxon>
        <taxon>Peronosporaceae</taxon>
        <taxon>Phytophthora</taxon>
    </lineage>
</organism>
<gene>
    <name evidence="6" type="ORF">PF011_g19980</name>
</gene>